<feature type="domain" description="PatG C-terminal" evidence="1">
    <location>
        <begin position="175"/>
        <end position="284"/>
    </location>
</feature>
<evidence type="ECO:0000313" key="2">
    <source>
        <dbReference type="EMBL" id="MBV6342097.1"/>
    </source>
</evidence>
<accession>A0ABS6S0D9</accession>
<dbReference type="Proteomes" id="UP001196980">
    <property type="component" value="Unassembled WGS sequence"/>
</dbReference>
<dbReference type="InterPro" id="IPR040636">
    <property type="entry name" value="PatG_C"/>
</dbReference>
<evidence type="ECO:0000259" key="1">
    <source>
        <dbReference type="Pfam" id="PF18065"/>
    </source>
</evidence>
<gene>
    <name evidence="2" type="ORF">HWQ67_10915</name>
</gene>
<protein>
    <recommendedName>
        <fullName evidence="1">PatG C-terminal domain-containing protein</fullName>
    </recommendedName>
</protein>
<reference evidence="2 3" key="1">
    <citation type="journal article" date="2020" name="J Geophys Res Biogeosci">
        <title>Magnetotaxis as an Adaptation to Enable Bacterial Shuttling of Microbial Sulfur and Sulfur Cycling Across Aquatic Oxic#Anoxic Interfaces.</title>
        <authorList>
            <person name="Li J."/>
            <person name="Liu P."/>
            <person name="Wang J."/>
            <person name="Roberts A.P."/>
            <person name="Pan Y."/>
        </authorList>
    </citation>
    <scope>NUCLEOTIDE SEQUENCE [LARGE SCALE GENOMIC DNA]</scope>
    <source>
        <strain evidence="2 3">MYR-1_YQ</strain>
    </source>
</reference>
<name>A0ABS6S0D9_9BACT</name>
<sequence>MSSAHQFFGGARSVEAVQQGNGSGTCDPGVCRKNPIYAIGSIDMRFPNPGIEREFDYLATRIDTGILTREDIRYHVLRQHPHLSGEVCWVMQIEGVDTYILIPSDVSVLDDLIECISPQISKGKNCNVIIGSKGPIAPAQACNALTVPVVAVDCMYYFDLPSFIKGIPPRKEAANQEDFDRLATDMISNKIMQMTDNIGEMDEHRALNYLAVRYDGIYRLLYDRSQESILEEISVLPSRLSPVREQLNVIFTFTHKRDGYKEKYYVRVDVSDKYPFLANKVTQYYETRGM</sequence>
<dbReference type="EMBL" id="JABXWD010000195">
    <property type="protein sequence ID" value="MBV6342097.1"/>
    <property type="molecule type" value="Genomic_DNA"/>
</dbReference>
<evidence type="ECO:0000313" key="3">
    <source>
        <dbReference type="Proteomes" id="UP001196980"/>
    </source>
</evidence>
<organism evidence="2 3">
    <name type="scientific">Candidatus Magnetobacterium casense</name>
    <dbReference type="NCBI Taxonomy" id="1455061"/>
    <lineage>
        <taxon>Bacteria</taxon>
        <taxon>Pseudomonadati</taxon>
        <taxon>Nitrospirota</taxon>
        <taxon>Thermodesulfovibrionia</taxon>
        <taxon>Thermodesulfovibrionales</taxon>
        <taxon>Candidatus Magnetobacteriaceae</taxon>
        <taxon>Candidatus Magnetobacterium</taxon>
    </lineage>
</organism>
<keyword evidence="3" id="KW-1185">Reference proteome</keyword>
<dbReference type="RefSeq" id="WP_218252719.1">
    <property type="nucleotide sequence ID" value="NZ_JABXWD010000195.1"/>
</dbReference>
<dbReference type="Pfam" id="PF18065">
    <property type="entry name" value="PatG_C"/>
    <property type="match status" value="1"/>
</dbReference>
<proteinExistence type="predicted"/>
<comment type="caution">
    <text evidence="2">The sequence shown here is derived from an EMBL/GenBank/DDBJ whole genome shotgun (WGS) entry which is preliminary data.</text>
</comment>